<dbReference type="Proteomes" id="UP000751190">
    <property type="component" value="Unassembled WGS sequence"/>
</dbReference>
<comment type="caution">
    <text evidence="1">The sequence shown here is derived from an EMBL/GenBank/DDBJ whole genome shotgun (WGS) entry which is preliminary data.</text>
</comment>
<sequence>MAPRSIGGSAAGVHSASALDYCSASLSVEALRAHLGTCTTSMLALTKKEAANLGHAGASFIALARMHGACHCNAAGDRTCRVAHAGGVQHGAYRGATVAKLLNSSFSMLAQAPIVGGPRECAPRARGFERCHLSRGPAWTDAARAKTGRAVLLENGGIYATCACNSGQPNGGTTYVAPLRLWRRSARGALRAALPARDGCLLAAPTDRQHPGARGGQLSRILVWARDRPYMLWDVRASGGALFAALDLRPVRMSARQAALLAPVQLGKPCALARIHPNVSPLRTREDGMAVQFAAGPVNLVASREFLFAGHVRYEHALCRRVPNATLAMVGRSRHTATVFFTLRDHPPFTLHRMSHELCLPHAGEWTATGSREHDLRCGALQFVTGMEAVGAGAQLRLSYGANDCSAMVAFLPMRAMVDMLRPWPPP</sequence>
<dbReference type="AlphaFoldDB" id="A0A8J5XC09"/>
<gene>
    <name evidence="1" type="ORF">KFE25_004530</name>
</gene>
<protein>
    <submittedName>
        <fullName evidence="1">Uncharacterized protein</fullName>
    </submittedName>
</protein>
<reference evidence="1" key="1">
    <citation type="submission" date="2021-05" db="EMBL/GenBank/DDBJ databases">
        <title>The genome of the haptophyte Pavlova lutheri (Diacronema luteri, Pavlovales) - a model for lipid biosynthesis in eukaryotic algae.</title>
        <authorList>
            <person name="Hulatt C.J."/>
            <person name="Posewitz M.C."/>
        </authorList>
    </citation>
    <scope>NUCLEOTIDE SEQUENCE</scope>
    <source>
        <strain evidence="1">NIVA-4/92</strain>
    </source>
</reference>
<evidence type="ECO:0000313" key="1">
    <source>
        <dbReference type="EMBL" id="KAG8458389.1"/>
    </source>
</evidence>
<name>A0A8J5XC09_DIALT</name>
<proteinExistence type="predicted"/>
<dbReference type="OrthoDB" id="423854at2759"/>
<accession>A0A8J5XC09</accession>
<organism evidence="1 2">
    <name type="scientific">Diacronema lutheri</name>
    <name type="common">Unicellular marine alga</name>
    <name type="synonym">Monochrysis lutheri</name>
    <dbReference type="NCBI Taxonomy" id="2081491"/>
    <lineage>
        <taxon>Eukaryota</taxon>
        <taxon>Haptista</taxon>
        <taxon>Haptophyta</taxon>
        <taxon>Pavlovophyceae</taxon>
        <taxon>Pavlovales</taxon>
        <taxon>Pavlovaceae</taxon>
        <taxon>Diacronema</taxon>
    </lineage>
</organism>
<keyword evidence="2" id="KW-1185">Reference proteome</keyword>
<dbReference type="EMBL" id="JAGTXO010000052">
    <property type="protein sequence ID" value="KAG8458389.1"/>
    <property type="molecule type" value="Genomic_DNA"/>
</dbReference>
<evidence type="ECO:0000313" key="2">
    <source>
        <dbReference type="Proteomes" id="UP000751190"/>
    </source>
</evidence>